<feature type="region of interest" description="Disordered" evidence="1">
    <location>
        <begin position="1"/>
        <end position="24"/>
    </location>
</feature>
<dbReference type="AlphaFoldDB" id="A0A371GTT4"/>
<protein>
    <submittedName>
        <fullName evidence="2">Uncharacterized protein</fullName>
    </submittedName>
</protein>
<comment type="caution">
    <text evidence="2">The sequence shown here is derived from an EMBL/GenBank/DDBJ whole genome shotgun (WGS) entry which is preliminary data.</text>
</comment>
<feature type="non-terminal residue" evidence="2">
    <location>
        <position position="1"/>
    </location>
</feature>
<dbReference type="Proteomes" id="UP000257109">
    <property type="component" value="Unassembled WGS sequence"/>
</dbReference>
<reference evidence="2" key="1">
    <citation type="submission" date="2018-05" db="EMBL/GenBank/DDBJ databases">
        <title>Draft genome of Mucuna pruriens seed.</title>
        <authorList>
            <person name="Nnadi N.E."/>
            <person name="Vos R."/>
            <person name="Hasami M.H."/>
            <person name="Devisetty U.K."/>
            <person name="Aguiy J.C."/>
        </authorList>
    </citation>
    <scope>NUCLEOTIDE SEQUENCE [LARGE SCALE GENOMIC DNA]</scope>
    <source>
        <strain evidence="2">JCA_2017</strain>
    </source>
</reference>
<name>A0A371GTT4_MUCPR</name>
<dbReference type="OrthoDB" id="1721766at2759"/>
<sequence length="72" mass="8032">MYPKPTQGVDDQSPLNNGHNYYNPKVKGESQVDSFYGVYASPKVTKAFKGVFQGTLRLRETLGKIEIMECGC</sequence>
<accession>A0A371GTT4</accession>
<evidence type="ECO:0000256" key="1">
    <source>
        <dbReference type="SAM" id="MobiDB-lite"/>
    </source>
</evidence>
<evidence type="ECO:0000313" key="2">
    <source>
        <dbReference type="EMBL" id="RDX93944.1"/>
    </source>
</evidence>
<dbReference type="EMBL" id="QJKJ01004492">
    <property type="protein sequence ID" value="RDX93944.1"/>
    <property type="molecule type" value="Genomic_DNA"/>
</dbReference>
<gene>
    <name evidence="2" type="ORF">CR513_23728</name>
</gene>
<keyword evidence="3" id="KW-1185">Reference proteome</keyword>
<proteinExistence type="predicted"/>
<feature type="compositionally biased region" description="Polar residues" evidence="1">
    <location>
        <begin position="9"/>
        <end position="20"/>
    </location>
</feature>
<evidence type="ECO:0000313" key="3">
    <source>
        <dbReference type="Proteomes" id="UP000257109"/>
    </source>
</evidence>
<organism evidence="2 3">
    <name type="scientific">Mucuna pruriens</name>
    <name type="common">Velvet bean</name>
    <name type="synonym">Dolichos pruriens</name>
    <dbReference type="NCBI Taxonomy" id="157652"/>
    <lineage>
        <taxon>Eukaryota</taxon>
        <taxon>Viridiplantae</taxon>
        <taxon>Streptophyta</taxon>
        <taxon>Embryophyta</taxon>
        <taxon>Tracheophyta</taxon>
        <taxon>Spermatophyta</taxon>
        <taxon>Magnoliopsida</taxon>
        <taxon>eudicotyledons</taxon>
        <taxon>Gunneridae</taxon>
        <taxon>Pentapetalae</taxon>
        <taxon>rosids</taxon>
        <taxon>fabids</taxon>
        <taxon>Fabales</taxon>
        <taxon>Fabaceae</taxon>
        <taxon>Papilionoideae</taxon>
        <taxon>50 kb inversion clade</taxon>
        <taxon>NPAAA clade</taxon>
        <taxon>indigoferoid/millettioid clade</taxon>
        <taxon>Phaseoleae</taxon>
        <taxon>Mucuna</taxon>
    </lineage>
</organism>